<name>A0A5U3TYX6_SALER</name>
<feature type="non-terminal residue" evidence="3">
    <location>
        <position position="71"/>
    </location>
</feature>
<proteinExistence type="predicted"/>
<keyword evidence="2" id="KW-0732">Signal</keyword>
<evidence type="ECO:0000313" key="3">
    <source>
        <dbReference type="EMBL" id="EBP7091396.1"/>
    </source>
</evidence>
<dbReference type="EMBL" id="AAGMOI010000040">
    <property type="protein sequence ID" value="EBP7091396.1"/>
    <property type="molecule type" value="Genomic_DNA"/>
</dbReference>
<organism evidence="3">
    <name type="scientific">Salmonella enterica</name>
    <name type="common">Salmonella choleraesuis</name>
    <dbReference type="NCBI Taxonomy" id="28901"/>
    <lineage>
        <taxon>Bacteria</taxon>
        <taxon>Pseudomonadati</taxon>
        <taxon>Pseudomonadota</taxon>
        <taxon>Gammaproteobacteria</taxon>
        <taxon>Enterobacterales</taxon>
        <taxon>Enterobacteriaceae</taxon>
        <taxon>Salmonella</taxon>
    </lineage>
</organism>
<dbReference type="AlphaFoldDB" id="A0A5U3TYX6"/>
<feature type="chain" id="PRO_5026284868" evidence="2">
    <location>
        <begin position="26"/>
        <end position="71"/>
    </location>
</feature>
<reference evidence="3" key="1">
    <citation type="submission" date="2018-07" db="EMBL/GenBank/DDBJ databases">
        <authorList>
            <consortium name="GenomeTrakr network: Whole genome sequencing for foodborne pathogen traceback"/>
        </authorList>
    </citation>
    <scope>NUCLEOTIDE SEQUENCE</scope>
    <source>
        <strain evidence="3">CFSAN029961</strain>
    </source>
</reference>
<comment type="caution">
    <text evidence="3">The sequence shown here is derived from an EMBL/GenBank/DDBJ whole genome shotgun (WGS) entry which is preliminary data.</text>
</comment>
<feature type="signal peptide" evidence="2">
    <location>
        <begin position="1"/>
        <end position="25"/>
    </location>
</feature>
<accession>A0A5U3TYX6</accession>
<evidence type="ECO:0000256" key="1">
    <source>
        <dbReference type="SAM" id="MobiDB-lite"/>
    </source>
</evidence>
<evidence type="ECO:0000256" key="2">
    <source>
        <dbReference type="SAM" id="SignalP"/>
    </source>
</evidence>
<protein>
    <submittedName>
        <fullName evidence="3">Conjugal transfer protein</fullName>
    </submittedName>
</protein>
<gene>
    <name evidence="3" type="ORF">ACY63_23915</name>
</gene>
<feature type="region of interest" description="Disordered" evidence="1">
    <location>
        <begin position="29"/>
        <end position="48"/>
    </location>
</feature>
<sequence length="71" mass="7499">MTTRPLYAQGLIVLALFTPLSGVMAATTTVSPAPPPPSMSAYLSPEADDHNGVNDTVYQMLTEAGKTEGFR</sequence>